<evidence type="ECO:0000313" key="3">
    <source>
        <dbReference type="Proteomes" id="UP001162880"/>
    </source>
</evidence>
<proteinExistence type="predicted"/>
<gene>
    <name evidence="2" type="ORF">MTR64_16420</name>
</gene>
<feature type="region of interest" description="Disordered" evidence="1">
    <location>
        <begin position="1"/>
        <end position="23"/>
    </location>
</feature>
<dbReference type="EMBL" id="JALHLE010000028">
    <property type="protein sequence ID" value="MCJ2180157.1"/>
    <property type="molecule type" value="Genomic_DNA"/>
</dbReference>
<accession>A0ABT0B520</accession>
<reference evidence="2" key="1">
    <citation type="submission" date="2022-03" db="EMBL/GenBank/DDBJ databases">
        <title>Identification of a novel bacterium isolated from mangrove sediments.</title>
        <authorList>
            <person name="Pan X."/>
        </authorList>
    </citation>
    <scope>NUCLEOTIDE SEQUENCE</scope>
    <source>
        <strain evidence="2">B2580</strain>
    </source>
</reference>
<feature type="region of interest" description="Disordered" evidence="1">
    <location>
        <begin position="89"/>
        <end position="126"/>
    </location>
</feature>
<evidence type="ECO:0000313" key="2">
    <source>
        <dbReference type="EMBL" id="MCJ2180157.1"/>
    </source>
</evidence>
<sequence length="126" mass="13771">MDRNGQAHEVVSMSAKIEREKDAIRQAEQDLAERRKRLEEMEQEELTRKLDKLVRRVSIEKAIAILDYAVALRPAATIGVLEMALKDAGGKTEPVRNQAPSAGLANRSDAPTESGESKSDALMAGA</sequence>
<keyword evidence="3" id="KW-1185">Reference proteome</keyword>
<dbReference type="RefSeq" id="WP_243995535.1">
    <property type="nucleotide sequence ID" value="NZ_JALHLE010000028.1"/>
</dbReference>
<name>A0ABT0B520_9SPHN</name>
<organism evidence="2 3">
    <name type="scientific">Novosphingobium album</name>
    <name type="common">ex Hu et al. 2023</name>
    <dbReference type="NCBI Taxonomy" id="2930093"/>
    <lineage>
        <taxon>Bacteria</taxon>
        <taxon>Pseudomonadati</taxon>
        <taxon>Pseudomonadota</taxon>
        <taxon>Alphaproteobacteria</taxon>
        <taxon>Sphingomonadales</taxon>
        <taxon>Sphingomonadaceae</taxon>
        <taxon>Novosphingobium</taxon>
    </lineage>
</organism>
<dbReference type="Proteomes" id="UP001162880">
    <property type="component" value="Unassembled WGS sequence"/>
</dbReference>
<protein>
    <submittedName>
        <fullName evidence="2">Uncharacterized protein</fullName>
    </submittedName>
</protein>
<comment type="caution">
    <text evidence="2">The sequence shown here is derived from an EMBL/GenBank/DDBJ whole genome shotgun (WGS) entry which is preliminary data.</text>
</comment>
<evidence type="ECO:0000256" key="1">
    <source>
        <dbReference type="SAM" id="MobiDB-lite"/>
    </source>
</evidence>